<gene>
    <name evidence="1" type="ORF">HGA08_00070</name>
</gene>
<dbReference type="Proteomes" id="UP000565711">
    <property type="component" value="Unassembled WGS sequence"/>
</dbReference>
<reference evidence="1 2" key="1">
    <citation type="submission" date="2020-04" db="EMBL/GenBank/DDBJ databases">
        <title>MicrobeNet Type strains.</title>
        <authorList>
            <person name="Nicholson A.C."/>
        </authorList>
    </citation>
    <scope>NUCLEOTIDE SEQUENCE [LARGE SCALE GENOMIC DNA]</scope>
    <source>
        <strain evidence="1 2">JCM 12354</strain>
    </source>
</reference>
<proteinExistence type="predicted"/>
<dbReference type="RefSeq" id="WP_157103150.1">
    <property type="nucleotide sequence ID" value="NZ_JAAXOP010000001.1"/>
</dbReference>
<protein>
    <submittedName>
        <fullName evidence="1">Uncharacterized protein</fullName>
    </submittedName>
</protein>
<keyword evidence="2" id="KW-1185">Reference proteome</keyword>
<comment type="caution">
    <text evidence="1">The sequence shown here is derived from an EMBL/GenBank/DDBJ whole genome shotgun (WGS) entry which is preliminary data.</text>
</comment>
<accession>A0A846XNM0</accession>
<evidence type="ECO:0000313" key="2">
    <source>
        <dbReference type="Proteomes" id="UP000565711"/>
    </source>
</evidence>
<dbReference type="AlphaFoldDB" id="A0A846XNM0"/>
<sequence>MRPNSKPSSGAALYRAHRSWPLGGVALLPTAMAGPHPVDTDRMRPVNRVVRKILPG</sequence>
<organism evidence="1 2">
    <name type="scientific">Nocardia vermiculata</name>
    <dbReference type="NCBI Taxonomy" id="257274"/>
    <lineage>
        <taxon>Bacteria</taxon>
        <taxon>Bacillati</taxon>
        <taxon>Actinomycetota</taxon>
        <taxon>Actinomycetes</taxon>
        <taxon>Mycobacteriales</taxon>
        <taxon>Nocardiaceae</taxon>
        <taxon>Nocardia</taxon>
    </lineage>
</organism>
<evidence type="ECO:0000313" key="1">
    <source>
        <dbReference type="EMBL" id="NKY48603.1"/>
    </source>
</evidence>
<dbReference type="EMBL" id="JAAXOP010000001">
    <property type="protein sequence ID" value="NKY48603.1"/>
    <property type="molecule type" value="Genomic_DNA"/>
</dbReference>
<name>A0A846XNM0_9NOCA</name>